<dbReference type="InterPro" id="IPR011335">
    <property type="entry name" value="Restrct_endonuc-II-like"/>
</dbReference>
<name>X1KHG0_9ZZZZ</name>
<organism evidence="2">
    <name type="scientific">marine sediment metagenome</name>
    <dbReference type="NCBI Taxonomy" id="412755"/>
    <lineage>
        <taxon>unclassified sequences</taxon>
        <taxon>metagenomes</taxon>
        <taxon>ecological metagenomes</taxon>
    </lineage>
</organism>
<dbReference type="PANTHER" id="PTHR38590:SF1">
    <property type="entry name" value="BLL0828 PROTEIN"/>
    <property type="match status" value="1"/>
</dbReference>
<comment type="caution">
    <text evidence="2">The sequence shown here is derived from an EMBL/GenBank/DDBJ whole genome shotgun (WGS) entry which is preliminary data.</text>
</comment>
<dbReference type="AlphaFoldDB" id="X1KHG0"/>
<dbReference type="PANTHER" id="PTHR38590">
    <property type="entry name" value="BLL0828 PROTEIN"/>
    <property type="match status" value="1"/>
</dbReference>
<evidence type="ECO:0000259" key="1">
    <source>
        <dbReference type="Pfam" id="PF04480"/>
    </source>
</evidence>
<dbReference type="InterPro" id="IPR047216">
    <property type="entry name" value="Endonuclease_DUF559_bact"/>
</dbReference>
<dbReference type="CDD" id="cd01038">
    <property type="entry name" value="Endonuclease_DUF559"/>
    <property type="match status" value="1"/>
</dbReference>
<dbReference type="Pfam" id="PF04480">
    <property type="entry name" value="DUF559"/>
    <property type="match status" value="1"/>
</dbReference>
<dbReference type="InterPro" id="IPR007569">
    <property type="entry name" value="DUF559"/>
</dbReference>
<dbReference type="EMBL" id="BARV01006000">
    <property type="protein sequence ID" value="GAI06467.1"/>
    <property type="molecule type" value="Genomic_DNA"/>
</dbReference>
<dbReference type="SUPFAM" id="SSF52980">
    <property type="entry name" value="Restriction endonuclease-like"/>
    <property type="match status" value="1"/>
</dbReference>
<gene>
    <name evidence="2" type="ORF">S06H3_12245</name>
</gene>
<feature type="domain" description="DUF559" evidence="1">
    <location>
        <begin position="3"/>
        <end position="108"/>
    </location>
</feature>
<sequence>MRKVTKYAKENRKKPTPAEKQLKKLLLCWHIKFRTQRMMDFYIVDFLIPERWLIVELDGKYHNNPQQRSYDKRRNEYLQKKGFSILRFWNEKVFKQPESIKQSILNVLLKPPPKKYKDLYGKAEY</sequence>
<evidence type="ECO:0000313" key="2">
    <source>
        <dbReference type="EMBL" id="GAI06467.1"/>
    </source>
</evidence>
<proteinExistence type="predicted"/>
<dbReference type="Gene3D" id="3.40.960.10">
    <property type="entry name" value="VSR Endonuclease"/>
    <property type="match status" value="1"/>
</dbReference>
<reference evidence="2" key="1">
    <citation type="journal article" date="2014" name="Front. Microbiol.">
        <title>High frequency of phylogenetically diverse reductive dehalogenase-homologous genes in deep subseafloor sedimentary metagenomes.</title>
        <authorList>
            <person name="Kawai M."/>
            <person name="Futagami T."/>
            <person name="Toyoda A."/>
            <person name="Takaki Y."/>
            <person name="Nishi S."/>
            <person name="Hori S."/>
            <person name="Arai W."/>
            <person name="Tsubouchi T."/>
            <person name="Morono Y."/>
            <person name="Uchiyama I."/>
            <person name="Ito T."/>
            <person name="Fujiyama A."/>
            <person name="Inagaki F."/>
            <person name="Takami H."/>
        </authorList>
    </citation>
    <scope>NUCLEOTIDE SEQUENCE</scope>
    <source>
        <strain evidence="2">Expedition CK06-06</strain>
    </source>
</reference>
<protein>
    <recommendedName>
        <fullName evidence="1">DUF559 domain-containing protein</fullName>
    </recommendedName>
</protein>
<accession>X1KHG0</accession>